<dbReference type="RefSeq" id="WP_100675106.1">
    <property type="nucleotide sequence ID" value="NZ_NJGD01000042.1"/>
</dbReference>
<dbReference type="EMBL" id="NJGD01000042">
    <property type="protein sequence ID" value="PJR08473.1"/>
    <property type="molecule type" value="Genomic_DNA"/>
</dbReference>
<evidence type="ECO:0000313" key="2">
    <source>
        <dbReference type="EMBL" id="PJR08473.1"/>
    </source>
</evidence>
<dbReference type="Proteomes" id="UP000231987">
    <property type="component" value="Unassembled WGS sequence"/>
</dbReference>
<feature type="compositionally biased region" description="Basic and acidic residues" evidence="1">
    <location>
        <begin position="20"/>
        <end position="33"/>
    </location>
</feature>
<evidence type="ECO:0000313" key="3">
    <source>
        <dbReference type="Proteomes" id="UP000231987"/>
    </source>
</evidence>
<organism evidence="2 3">
    <name type="scientific">Rhizobium meliloti</name>
    <name type="common">Ensifer meliloti</name>
    <name type="synonym">Sinorhizobium meliloti</name>
    <dbReference type="NCBI Taxonomy" id="382"/>
    <lineage>
        <taxon>Bacteria</taxon>
        <taxon>Pseudomonadati</taxon>
        <taxon>Pseudomonadota</taxon>
        <taxon>Alphaproteobacteria</taxon>
        <taxon>Hyphomicrobiales</taxon>
        <taxon>Rhizobiaceae</taxon>
        <taxon>Sinorhizobium/Ensifer group</taxon>
        <taxon>Sinorhizobium</taxon>
    </lineage>
</organism>
<name>A0A2J0YSX1_RHIML</name>
<protein>
    <submittedName>
        <fullName evidence="2">Uncharacterized protein</fullName>
    </submittedName>
</protein>
<feature type="region of interest" description="Disordered" evidence="1">
    <location>
        <begin position="20"/>
        <end position="48"/>
    </location>
</feature>
<accession>A0A2J0YSX1</accession>
<reference evidence="2 3" key="1">
    <citation type="submission" date="2017-06" db="EMBL/GenBank/DDBJ databases">
        <title>Ensifer strains isolated from leguminous trees and herbs display diverse denitrification phenotypes with some acting as strong N2O sinks.</title>
        <authorList>
            <person name="Woliy K."/>
            <person name="Mania D."/>
            <person name="Bakken L.R."/>
            <person name="Frostegard A."/>
        </authorList>
    </citation>
    <scope>NUCLEOTIDE SEQUENCE [LARGE SCALE GENOMIC DNA]</scope>
    <source>
        <strain evidence="2 3">AC50a</strain>
    </source>
</reference>
<sequence>MTATIARLRPVPTIAFEPEEGMRLRRQSAETGREQVQGADDSRPHRPWSQDAYDLQMQAKVAVTLVGELFSNLHTLEDILDFKLLEQSGIEELAFQIHQIQKATERLQPA</sequence>
<gene>
    <name evidence="2" type="ORF">CEJ86_32865</name>
</gene>
<proteinExistence type="predicted"/>
<comment type="caution">
    <text evidence="2">The sequence shown here is derived from an EMBL/GenBank/DDBJ whole genome shotgun (WGS) entry which is preliminary data.</text>
</comment>
<evidence type="ECO:0000256" key="1">
    <source>
        <dbReference type="SAM" id="MobiDB-lite"/>
    </source>
</evidence>
<dbReference type="AlphaFoldDB" id="A0A2J0YSX1"/>